<evidence type="ECO:0000313" key="1">
    <source>
        <dbReference type="EMBL" id="OGY16261.1"/>
    </source>
</evidence>
<sequence length="256" mass="29217">MEGGALIPIFIATGHSGSGKSTLLSVAREAYQNYGLFPETITDRNLLSQAVAEDMMRGFSEVEVSPGKQARVSEHAILYRDHDEPGLRVFTVRDGVLLNDVHRRMRDIICDNPNEQGLVIEWTTGPNVEVFPVLPTGGEGLYQDAESFLRLFSERSLDEDRRVLVIAVNADLEFRVARNLRRPDPMEPSDFARIFRDGGELRAAHLQQFSERFVFKEYSNNYDNERRFFREMNHLCGRELSSLIEGNRPNPERRDG</sequence>
<proteinExistence type="predicted"/>
<protein>
    <submittedName>
        <fullName evidence="1">Uncharacterized protein</fullName>
    </submittedName>
</protein>
<comment type="caution">
    <text evidence="1">The sequence shown here is derived from an EMBL/GenBank/DDBJ whole genome shotgun (WGS) entry which is preliminary data.</text>
</comment>
<dbReference type="AlphaFoldDB" id="A0A1G1VLL5"/>
<reference evidence="1 2" key="1">
    <citation type="journal article" date="2016" name="Nat. Commun.">
        <title>Thousands of microbial genomes shed light on interconnected biogeochemical processes in an aquifer system.</title>
        <authorList>
            <person name="Anantharaman K."/>
            <person name="Brown C.T."/>
            <person name="Hug L.A."/>
            <person name="Sharon I."/>
            <person name="Castelle C.J."/>
            <person name="Probst A.J."/>
            <person name="Thomas B.C."/>
            <person name="Singh A."/>
            <person name="Wilkins M.J."/>
            <person name="Karaoz U."/>
            <person name="Brodie E.L."/>
            <person name="Williams K.H."/>
            <person name="Hubbard S.S."/>
            <person name="Banfield J.F."/>
        </authorList>
    </citation>
    <scope>NUCLEOTIDE SEQUENCE [LARGE SCALE GENOMIC DNA]</scope>
</reference>
<dbReference type="EMBL" id="MHCI01000018">
    <property type="protein sequence ID" value="OGY16261.1"/>
    <property type="molecule type" value="Genomic_DNA"/>
</dbReference>
<dbReference type="Proteomes" id="UP000179069">
    <property type="component" value="Unassembled WGS sequence"/>
</dbReference>
<gene>
    <name evidence="1" type="ORF">A2785_01570</name>
</gene>
<name>A0A1G1VLL5_9BACT</name>
<dbReference type="InterPro" id="IPR027417">
    <property type="entry name" value="P-loop_NTPase"/>
</dbReference>
<dbReference type="SUPFAM" id="SSF52540">
    <property type="entry name" value="P-loop containing nucleoside triphosphate hydrolases"/>
    <property type="match status" value="1"/>
</dbReference>
<evidence type="ECO:0000313" key="2">
    <source>
        <dbReference type="Proteomes" id="UP000179069"/>
    </source>
</evidence>
<organism evidence="1 2">
    <name type="scientific">Candidatus Chisholmbacteria bacterium RIFCSPHIGHO2_01_FULL_49_18</name>
    <dbReference type="NCBI Taxonomy" id="1797590"/>
    <lineage>
        <taxon>Bacteria</taxon>
        <taxon>Candidatus Chisholmiibacteriota</taxon>
    </lineage>
</organism>
<accession>A0A1G1VLL5</accession>